<reference evidence="2 3" key="1">
    <citation type="journal article" date="2015" name="Microbiome">
        <title>Genomic resolution of linkages in carbon, nitrogen, and sulfur cycling among widespread estuary sediment bacteria.</title>
        <authorList>
            <person name="Baker B.J."/>
            <person name="Lazar C.S."/>
            <person name="Teske A.P."/>
            <person name="Dick G.J."/>
        </authorList>
    </citation>
    <scope>NUCLEOTIDE SEQUENCE [LARGE SCALE GENOMIC DNA]</scope>
    <source>
        <strain evidence="2">SM23_40</strain>
    </source>
</reference>
<feature type="transmembrane region" description="Helical" evidence="1">
    <location>
        <begin position="448"/>
        <end position="468"/>
    </location>
</feature>
<feature type="transmembrane region" description="Helical" evidence="1">
    <location>
        <begin position="1008"/>
        <end position="1025"/>
    </location>
</feature>
<feature type="transmembrane region" description="Helical" evidence="1">
    <location>
        <begin position="588"/>
        <end position="606"/>
    </location>
</feature>
<feature type="transmembrane region" description="Helical" evidence="1">
    <location>
        <begin position="238"/>
        <end position="260"/>
    </location>
</feature>
<feature type="transmembrane region" description="Helical" evidence="1">
    <location>
        <begin position="272"/>
        <end position="291"/>
    </location>
</feature>
<keyword evidence="1" id="KW-0472">Membrane</keyword>
<evidence type="ECO:0000313" key="2">
    <source>
        <dbReference type="EMBL" id="KPK69193.1"/>
    </source>
</evidence>
<sequence length="1107" mass="122914">MFRKPVVWVVFVLLAIGSVIFAVRYFAVAYPIVTLDLDMNREMALESSGELARQHGWGPEGFRQAASFQLDSRVQNFVELEAGGTDAFRQLIAEGLYVPYTWRVRLFKEGETNETLVRFTPNGEPYGFVETLPEDEPGATLPGDSARAVAEMTAREWWQIDLAAYEMVEESQEVRPGGRIDHTFVYERSDVQIGEGRYRLRLVVGGDRLTELTHFVKIPEAFSRRYEEMRSANNTISAVSLLATAILYVLGGCVIGLLLLLRGRWVVWRQPLLWGLFIAFLHVLVVINYWPLAWMNYDTALSSQGFWLQRIARLLINFIGFAALLTVVFMAAESLSRKAFPHHVRLWRSWSPGVANSPTVLGQTTGGLLMVALFGAFDVALYAFANRALGWWTPSATLFEPDVLATHFPWLTSVAISLRAGFLEECLFRAIPIAGAALIGQRLGHRRAWIIGAFIVQALIFGTGHANYPQQPAYARVVELIIPSLAFGAIYLYFGLVPAIISHFVIDVGYIGLPLFVSSAPGVWIDKALVVILTLVPLWVIIGARLRRGEWSRLKEEDYNRSWQPPAREEPVPVEAKPVELPALSPRAIRLLLVGGAVGLVIWFFASDFQNYAPSLTVGRSGAKELARETLAGRGIELAESWQALSHVQAQPDQEDRFVWQTGGREDYAALMGSYLTPPRWRVRYVRFEGDVEERAEEYRVFIVGEGEVTRFRHQLPEARAGATLPEDEARGMAHAVLAETYGLDAGMLKEVSSVPSKLPARTDWLFTFADTLSYLLEEGEARLAVEIAGSEVVDSYRYVHVPEEWARQERNQRNVTRLVVQTLCTTLMIVVIAAGVGSAIVGWSRRTFSVGDFVTFSVLFFVVAAFGFINDWPSTVAQFSTAQPLSNQAFTALAFFVVMALLLAGGLALVLGFIQKWKREGSPVRGPGGLWLGFSVGALIAGIQALVMRFEPSLEPFWAEYGALGSYIPIIGSAIEPLGQFVLVTVFFLLIFTVVDRSTEGWSRRRIPFAIVLIFAALVMAGRSADSVPFWLVSGIVSGVVLLFLYVLIFRFQLALVPLAMASVAILGMLRQGIVNAHPAAIPGAILAILLTIALSVYWYRRLSTE</sequence>
<keyword evidence="1" id="KW-1133">Transmembrane helix</keyword>
<feature type="transmembrane region" description="Helical" evidence="1">
    <location>
        <begin position="851"/>
        <end position="870"/>
    </location>
</feature>
<feature type="transmembrane region" description="Helical" evidence="1">
    <location>
        <begin position="311"/>
        <end position="332"/>
    </location>
</feature>
<dbReference type="Proteomes" id="UP000051717">
    <property type="component" value="Unassembled WGS sequence"/>
</dbReference>
<dbReference type="EMBL" id="LJUI01000044">
    <property type="protein sequence ID" value="KPK69193.1"/>
    <property type="molecule type" value="Genomic_DNA"/>
</dbReference>
<gene>
    <name evidence="2" type="ORF">AMJ82_06165</name>
</gene>
<comment type="caution">
    <text evidence="2">The sequence shown here is derived from an EMBL/GenBank/DDBJ whole genome shotgun (WGS) entry which is preliminary data.</text>
</comment>
<feature type="transmembrane region" description="Helical" evidence="1">
    <location>
        <begin position="524"/>
        <end position="546"/>
    </location>
</feature>
<feature type="transmembrane region" description="Helical" evidence="1">
    <location>
        <begin position="927"/>
        <end position="948"/>
    </location>
</feature>
<evidence type="ECO:0000313" key="3">
    <source>
        <dbReference type="Proteomes" id="UP000051717"/>
    </source>
</evidence>
<proteinExistence type="predicted"/>
<feature type="transmembrane region" description="Helical" evidence="1">
    <location>
        <begin position="1081"/>
        <end position="1101"/>
    </location>
</feature>
<organism evidence="2 3">
    <name type="scientific">candidate division TA06 bacterium SM23_40</name>
    <dbReference type="NCBI Taxonomy" id="1703774"/>
    <lineage>
        <taxon>Bacteria</taxon>
        <taxon>Bacteria division TA06</taxon>
    </lineage>
</organism>
<feature type="transmembrane region" description="Helical" evidence="1">
    <location>
        <begin position="480"/>
        <end position="504"/>
    </location>
</feature>
<accession>A0A0S8G901</accession>
<feature type="transmembrane region" description="Helical" evidence="1">
    <location>
        <begin position="1057"/>
        <end position="1075"/>
    </location>
</feature>
<dbReference type="AlphaFoldDB" id="A0A0S8G901"/>
<dbReference type="PATRIC" id="fig|1703774.3.peg.2296"/>
<keyword evidence="1" id="KW-0812">Transmembrane</keyword>
<feature type="transmembrane region" description="Helical" evidence="1">
    <location>
        <begin position="819"/>
        <end position="844"/>
    </location>
</feature>
<name>A0A0S8G901_UNCT6</name>
<feature type="transmembrane region" description="Helical" evidence="1">
    <location>
        <begin position="968"/>
        <end position="996"/>
    </location>
</feature>
<evidence type="ECO:0008006" key="4">
    <source>
        <dbReference type="Google" id="ProtNLM"/>
    </source>
</evidence>
<evidence type="ECO:0000256" key="1">
    <source>
        <dbReference type="SAM" id="Phobius"/>
    </source>
</evidence>
<feature type="transmembrane region" description="Helical" evidence="1">
    <location>
        <begin position="1031"/>
        <end position="1050"/>
    </location>
</feature>
<protein>
    <recommendedName>
        <fullName evidence="4">CPBP family intramembrane metalloprotease</fullName>
    </recommendedName>
</protein>
<feature type="transmembrane region" description="Helical" evidence="1">
    <location>
        <begin position="890"/>
        <end position="915"/>
    </location>
</feature>